<name>A0A853BHW9_9ACTN</name>
<accession>A0A853BHW9</accession>
<evidence type="ECO:0000313" key="1">
    <source>
        <dbReference type="EMBL" id="NYI95078.1"/>
    </source>
</evidence>
<dbReference type="EMBL" id="JACCFO010000001">
    <property type="protein sequence ID" value="NYI95078.1"/>
    <property type="molecule type" value="Genomic_DNA"/>
</dbReference>
<comment type="caution">
    <text evidence="1">The sequence shown here is derived from an EMBL/GenBank/DDBJ whole genome shotgun (WGS) entry which is preliminary data.</text>
</comment>
<dbReference type="NCBIfam" id="TIGR04363">
    <property type="entry name" value="LD_lanti_pre"/>
    <property type="match status" value="1"/>
</dbReference>
<reference evidence="1 2" key="1">
    <citation type="submission" date="2020-07" db="EMBL/GenBank/DDBJ databases">
        <title>Sequencing the genomes of 1000 actinobacteria strains.</title>
        <authorList>
            <person name="Klenk H.-P."/>
        </authorList>
    </citation>
    <scope>NUCLEOTIDE SEQUENCE [LARGE SCALE GENOMIC DNA]</scope>
    <source>
        <strain evidence="1 2">DSM 45927</strain>
    </source>
</reference>
<protein>
    <submittedName>
        <fullName evidence="1">FxLD family lantipeptide</fullName>
    </submittedName>
</protein>
<sequence length="69" mass="7039">MSTLTAAPTADGLVALSRDRTLGDDAFDLDLRVEVPVVDEPLWSMTNDGCGSTCQSACTQSCTNSGGGG</sequence>
<dbReference type="InterPro" id="IPR027575">
    <property type="entry name" value="LD_lanti_pre"/>
</dbReference>
<gene>
    <name evidence="1" type="ORF">HNR12_001355</name>
</gene>
<organism evidence="1 2">
    <name type="scientific">Streptomonospora nanhaiensis</name>
    <dbReference type="NCBI Taxonomy" id="1323731"/>
    <lineage>
        <taxon>Bacteria</taxon>
        <taxon>Bacillati</taxon>
        <taxon>Actinomycetota</taxon>
        <taxon>Actinomycetes</taxon>
        <taxon>Streptosporangiales</taxon>
        <taxon>Nocardiopsidaceae</taxon>
        <taxon>Streptomonospora</taxon>
    </lineage>
</organism>
<keyword evidence="2" id="KW-1185">Reference proteome</keyword>
<proteinExistence type="predicted"/>
<dbReference type="AlphaFoldDB" id="A0A853BHW9"/>
<evidence type="ECO:0000313" key="2">
    <source>
        <dbReference type="Proteomes" id="UP000575985"/>
    </source>
</evidence>
<dbReference type="Proteomes" id="UP000575985">
    <property type="component" value="Unassembled WGS sequence"/>
</dbReference>
<dbReference type="RefSeq" id="WP_179766672.1">
    <property type="nucleotide sequence ID" value="NZ_JACCFO010000001.1"/>
</dbReference>